<reference evidence="3 4" key="1">
    <citation type="submission" date="2019-04" db="EMBL/GenBank/DDBJ databases">
        <title>The sequence and de novo assembly of Takifugu bimaculatus genome using PacBio and Hi-C technologies.</title>
        <authorList>
            <person name="Xu P."/>
            <person name="Liu B."/>
            <person name="Zhou Z."/>
        </authorList>
    </citation>
    <scope>NUCLEOTIDE SEQUENCE [LARGE SCALE GENOMIC DNA]</scope>
    <source>
        <strain evidence="3">TB-2018</strain>
        <tissue evidence="3">Muscle</tissue>
    </source>
</reference>
<organism evidence="3 4">
    <name type="scientific">Takifugu bimaculatus</name>
    <dbReference type="NCBI Taxonomy" id="433685"/>
    <lineage>
        <taxon>Eukaryota</taxon>
        <taxon>Metazoa</taxon>
        <taxon>Chordata</taxon>
        <taxon>Craniata</taxon>
        <taxon>Vertebrata</taxon>
        <taxon>Euteleostomi</taxon>
        <taxon>Actinopterygii</taxon>
        <taxon>Neopterygii</taxon>
        <taxon>Teleostei</taxon>
        <taxon>Neoteleostei</taxon>
        <taxon>Acanthomorphata</taxon>
        <taxon>Eupercaria</taxon>
        <taxon>Tetraodontiformes</taxon>
        <taxon>Tetradontoidea</taxon>
        <taxon>Tetraodontidae</taxon>
        <taxon>Takifugu</taxon>
    </lineage>
</organism>
<keyword evidence="2" id="KW-0732">Signal</keyword>
<dbReference type="AlphaFoldDB" id="A0A4Z2BJZ7"/>
<protein>
    <submittedName>
        <fullName evidence="3">Uncharacterized protein</fullName>
    </submittedName>
</protein>
<sequence length="122" mass="12976">MPFHFVTICLLVLLGAVMTLGAPCQYISKNLKQNHDSIARGLKLVDLIPDPLFTSNNSCQRYNDVRLMSATLEVYAHIFSSILQQKPAAGPDRHAAGPGARVPAVQFGGQAPSSAADDGASI</sequence>
<gene>
    <name evidence="3" type="ORF">fugu_019890</name>
</gene>
<evidence type="ECO:0000313" key="3">
    <source>
        <dbReference type="EMBL" id="TNM91510.1"/>
    </source>
</evidence>
<evidence type="ECO:0000313" key="4">
    <source>
        <dbReference type="Proteomes" id="UP000516260"/>
    </source>
</evidence>
<proteinExistence type="predicted"/>
<feature type="chain" id="PRO_5021285278" evidence="2">
    <location>
        <begin position="22"/>
        <end position="122"/>
    </location>
</feature>
<evidence type="ECO:0000256" key="1">
    <source>
        <dbReference type="SAM" id="MobiDB-lite"/>
    </source>
</evidence>
<feature type="region of interest" description="Disordered" evidence="1">
    <location>
        <begin position="88"/>
        <end position="122"/>
    </location>
</feature>
<name>A0A4Z2BJZ7_9TELE</name>
<dbReference type="Proteomes" id="UP000516260">
    <property type="component" value="Chromosome 22"/>
</dbReference>
<accession>A0A4Z2BJZ7</accession>
<evidence type="ECO:0000256" key="2">
    <source>
        <dbReference type="SAM" id="SignalP"/>
    </source>
</evidence>
<comment type="caution">
    <text evidence="3">The sequence shown here is derived from an EMBL/GenBank/DDBJ whole genome shotgun (WGS) entry which is preliminary data.</text>
</comment>
<keyword evidence="4" id="KW-1185">Reference proteome</keyword>
<dbReference type="EMBL" id="SWLE01000015">
    <property type="protein sequence ID" value="TNM91510.1"/>
    <property type="molecule type" value="Genomic_DNA"/>
</dbReference>
<feature type="signal peptide" evidence="2">
    <location>
        <begin position="1"/>
        <end position="21"/>
    </location>
</feature>